<sequence length="300" mass="33573">MIINAKRKTVVLLMAAFILAIILIGCSEDTTNNDDDSDGEVNLQVAVSILPQATFVEKVAGDLVDVVTVIPPGSSPANYEPTPKEMMALEDSAVYFAIGVPTESANIMPDMVDNTEVDIIELQKNVAEDYEDRYFDTENTQRDPHIWLSPKRVIVMVDTIKEKLSELDPENAEVYTENAEAYIEELSKLDTDINNMFADIDNLNFIIMHPSLGYFADDYGLTMTAIEQDGKTATAKWMQEVIDLAVEQDIHVIFYQQEFDSNQKDTVAEEINGNVVELKPLSPDYIPNLRAMAESFLESE</sequence>
<evidence type="ECO:0000256" key="1">
    <source>
        <dbReference type="ARBA" id="ARBA00011028"/>
    </source>
</evidence>
<keyword evidence="7" id="KW-1185">Reference proteome</keyword>
<dbReference type="RefSeq" id="WP_089831188.1">
    <property type="nucleotide sequence ID" value="NZ_BJWI01000009.1"/>
</dbReference>
<proteinExistence type="inferred from homology"/>
<evidence type="ECO:0000256" key="3">
    <source>
        <dbReference type="ARBA" id="ARBA00022729"/>
    </source>
</evidence>
<dbReference type="PANTHER" id="PTHR42953">
    <property type="entry name" value="HIGH-AFFINITY ZINC UPTAKE SYSTEM PROTEIN ZNUA-RELATED"/>
    <property type="match status" value="1"/>
</dbReference>
<keyword evidence="3" id="KW-0732">Signal</keyword>
<reference evidence="5 6" key="1">
    <citation type="submission" date="2016-10" db="EMBL/GenBank/DDBJ databases">
        <authorList>
            <person name="de Groot N.N."/>
        </authorList>
    </citation>
    <scope>NUCLEOTIDE SEQUENCE [LARGE SCALE GENOMIC DNA]</scope>
    <source>
        <strain evidence="5 6">DSM 17073</strain>
    </source>
</reference>
<evidence type="ECO:0000313" key="7">
    <source>
        <dbReference type="Proteomes" id="UP000321547"/>
    </source>
</evidence>
<reference evidence="4 7" key="2">
    <citation type="submission" date="2019-07" db="EMBL/GenBank/DDBJ databases">
        <title>Whole genome shotgun sequence of Halolactibacillus halophilus NBRC 100868.</title>
        <authorList>
            <person name="Hosoyama A."/>
            <person name="Uohara A."/>
            <person name="Ohji S."/>
            <person name="Ichikawa N."/>
        </authorList>
    </citation>
    <scope>NUCLEOTIDE SEQUENCE [LARGE SCALE GENOMIC DNA]</scope>
    <source>
        <strain evidence="4 7">NBRC 100868</strain>
    </source>
</reference>
<organism evidence="5 6">
    <name type="scientific">Halolactibacillus halophilus</name>
    <dbReference type="NCBI Taxonomy" id="306540"/>
    <lineage>
        <taxon>Bacteria</taxon>
        <taxon>Bacillati</taxon>
        <taxon>Bacillota</taxon>
        <taxon>Bacilli</taxon>
        <taxon>Bacillales</taxon>
        <taxon>Bacillaceae</taxon>
        <taxon>Halolactibacillus</taxon>
    </lineage>
</organism>
<dbReference type="GO" id="GO:0007155">
    <property type="term" value="P:cell adhesion"/>
    <property type="evidence" value="ECO:0007669"/>
    <property type="project" value="InterPro"/>
</dbReference>
<dbReference type="GO" id="GO:0046872">
    <property type="term" value="F:metal ion binding"/>
    <property type="evidence" value="ECO:0007669"/>
    <property type="project" value="InterPro"/>
</dbReference>
<dbReference type="GO" id="GO:0030001">
    <property type="term" value="P:metal ion transport"/>
    <property type="evidence" value="ECO:0007669"/>
    <property type="project" value="InterPro"/>
</dbReference>
<protein>
    <submittedName>
        <fullName evidence="4">ABC transporter substrate-binding protein</fullName>
    </submittedName>
    <submittedName>
        <fullName evidence="5">Zinc transport system substrate-binding protein</fullName>
    </submittedName>
</protein>
<dbReference type="OrthoDB" id="9793396at2"/>
<comment type="similarity">
    <text evidence="1">Belongs to the bacterial solute-binding protein 9 family.</text>
</comment>
<name>A0A1I5NP75_9BACI</name>
<evidence type="ECO:0000313" key="5">
    <source>
        <dbReference type="EMBL" id="SFP23574.1"/>
    </source>
</evidence>
<gene>
    <name evidence="4" type="ORF">HHA03_09420</name>
    <name evidence="5" type="ORF">SAMN05421839_11051</name>
</gene>
<dbReference type="InterPro" id="IPR006127">
    <property type="entry name" value="ZnuA-like"/>
</dbReference>
<dbReference type="EMBL" id="FOXC01000010">
    <property type="protein sequence ID" value="SFP23574.1"/>
    <property type="molecule type" value="Genomic_DNA"/>
</dbReference>
<dbReference type="EMBL" id="BJWI01000009">
    <property type="protein sequence ID" value="GEM01410.1"/>
    <property type="molecule type" value="Genomic_DNA"/>
</dbReference>
<dbReference type="InterPro" id="IPR050492">
    <property type="entry name" value="Bact_metal-bind_prot9"/>
</dbReference>
<dbReference type="Proteomes" id="UP000321547">
    <property type="component" value="Unassembled WGS sequence"/>
</dbReference>
<dbReference type="Proteomes" id="UP000242243">
    <property type="component" value="Unassembled WGS sequence"/>
</dbReference>
<dbReference type="AlphaFoldDB" id="A0A1I5NP75"/>
<dbReference type="STRING" id="306540.SAMN05421839_11051"/>
<dbReference type="Pfam" id="PF01297">
    <property type="entry name" value="ZnuA"/>
    <property type="match status" value="1"/>
</dbReference>
<evidence type="ECO:0000256" key="2">
    <source>
        <dbReference type="ARBA" id="ARBA00022448"/>
    </source>
</evidence>
<dbReference type="PANTHER" id="PTHR42953:SF3">
    <property type="entry name" value="HIGH-AFFINITY ZINC UPTAKE SYSTEM PROTEIN ZNUA"/>
    <property type="match status" value="1"/>
</dbReference>
<accession>A0A1I5NP75</accession>
<evidence type="ECO:0000313" key="6">
    <source>
        <dbReference type="Proteomes" id="UP000242243"/>
    </source>
</evidence>
<dbReference type="PRINTS" id="PR00691">
    <property type="entry name" value="ADHESINB"/>
</dbReference>
<dbReference type="PROSITE" id="PS51257">
    <property type="entry name" value="PROKAR_LIPOPROTEIN"/>
    <property type="match status" value="1"/>
</dbReference>
<evidence type="ECO:0000313" key="4">
    <source>
        <dbReference type="EMBL" id="GEM01410.1"/>
    </source>
</evidence>
<dbReference type="SUPFAM" id="SSF53807">
    <property type="entry name" value="Helical backbone' metal receptor"/>
    <property type="match status" value="1"/>
</dbReference>
<dbReference type="Gene3D" id="3.40.50.1980">
    <property type="entry name" value="Nitrogenase molybdenum iron protein domain"/>
    <property type="match status" value="2"/>
</dbReference>
<keyword evidence="2" id="KW-0813">Transport</keyword>
<dbReference type="InterPro" id="IPR006129">
    <property type="entry name" value="AdhesinB"/>
</dbReference>